<evidence type="ECO:0000256" key="5">
    <source>
        <dbReference type="ARBA" id="ARBA00022989"/>
    </source>
</evidence>
<dbReference type="Gene3D" id="2.60.40.10">
    <property type="entry name" value="Immunoglobulins"/>
    <property type="match status" value="1"/>
</dbReference>
<dbReference type="InterPro" id="IPR051713">
    <property type="entry name" value="T-cell_Activation_Regulation"/>
</dbReference>
<reference evidence="13 14" key="2">
    <citation type="submission" date="2019-01" db="EMBL/GenBank/DDBJ databases">
        <title>A chromosome length genome reference of the Java medaka (oryzias javanicus).</title>
        <authorList>
            <person name="Herpin A."/>
            <person name="Takehana Y."/>
            <person name="Naruse K."/>
            <person name="Ansai S."/>
            <person name="Kawaguchi M."/>
        </authorList>
    </citation>
    <scope>NUCLEOTIDE SEQUENCE [LARGE SCALE GENOMIC DNA]</scope>
    <source>
        <strain evidence="13">RS831</strain>
        <tissue evidence="13">Whole body</tissue>
    </source>
</reference>
<dbReference type="InterPro" id="IPR013783">
    <property type="entry name" value="Ig-like_fold"/>
</dbReference>
<dbReference type="AlphaFoldDB" id="A0A3S2PYK1"/>
<dbReference type="EMBL" id="CM012449">
    <property type="protein sequence ID" value="RVE64643.1"/>
    <property type="molecule type" value="Genomic_DNA"/>
</dbReference>
<evidence type="ECO:0000313" key="13">
    <source>
        <dbReference type="EMBL" id="RVE64643.1"/>
    </source>
</evidence>
<dbReference type="SUPFAM" id="SSF48726">
    <property type="entry name" value="Immunoglobulin"/>
    <property type="match status" value="1"/>
</dbReference>
<organism evidence="13 14">
    <name type="scientific">Oryzias javanicus</name>
    <name type="common">Javanese ricefish</name>
    <name type="synonym">Aplocheilus javanicus</name>
    <dbReference type="NCBI Taxonomy" id="123683"/>
    <lineage>
        <taxon>Eukaryota</taxon>
        <taxon>Metazoa</taxon>
        <taxon>Chordata</taxon>
        <taxon>Craniata</taxon>
        <taxon>Vertebrata</taxon>
        <taxon>Euteleostomi</taxon>
        <taxon>Actinopterygii</taxon>
        <taxon>Neopterygii</taxon>
        <taxon>Teleostei</taxon>
        <taxon>Neoteleostei</taxon>
        <taxon>Acanthomorphata</taxon>
        <taxon>Ovalentaria</taxon>
        <taxon>Atherinomorphae</taxon>
        <taxon>Beloniformes</taxon>
        <taxon>Adrianichthyidae</taxon>
        <taxon>Oryziinae</taxon>
        <taxon>Oryzias</taxon>
    </lineage>
</organism>
<evidence type="ECO:0000256" key="10">
    <source>
        <dbReference type="ARBA" id="ARBA00023319"/>
    </source>
</evidence>
<keyword evidence="9" id="KW-0325">Glycoprotein</keyword>
<evidence type="ECO:0000256" key="3">
    <source>
        <dbReference type="ARBA" id="ARBA00022692"/>
    </source>
</evidence>
<dbReference type="GO" id="GO:0042130">
    <property type="term" value="P:negative regulation of T cell proliferation"/>
    <property type="evidence" value="ECO:0007669"/>
    <property type="project" value="TreeGrafter"/>
</dbReference>
<evidence type="ECO:0000256" key="11">
    <source>
        <dbReference type="SAM" id="Phobius"/>
    </source>
</evidence>
<evidence type="ECO:0000256" key="2">
    <source>
        <dbReference type="ARBA" id="ARBA00022475"/>
    </source>
</evidence>
<gene>
    <name evidence="13" type="ORF">OJAV_G00127920</name>
</gene>
<evidence type="ECO:0000256" key="8">
    <source>
        <dbReference type="ARBA" id="ARBA00023170"/>
    </source>
</evidence>
<evidence type="ECO:0000256" key="9">
    <source>
        <dbReference type="ARBA" id="ARBA00023180"/>
    </source>
</evidence>
<evidence type="ECO:0000256" key="1">
    <source>
        <dbReference type="ARBA" id="ARBA00004251"/>
    </source>
</evidence>
<dbReference type="InterPro" id="IPR036179">
    <property type="entry name" value="Ig-like_dom_sf"/>
</dbReference>
<keyword evidence="6 11" id="KW-0472">Membrane</keyword>
<dbReference type="PANTHER" id="PTHR25466">
    <property type="entry name" value="T-LYMPHOCYTE ACTIVATION ANTIGEN"/>
    <property type="match status" value="1"/>
</dbReference>
<feature type="transmembrane region" description="Helical" evidence="11">
    <location>
        <begin position="232"/>
        <end position="256"/>
    </location>
</feature>
<dbReference type="GO" id="GO:0031295">
    <property type="term" value="P:T cell costimulation"/>
    <property type="evidence" value="ECO:0007669"/>
    <property type="project" value="TreeGrafter"/>
</dbReference>
<keyword evidence="5 11" id="KW-1133">Transmembrane helix</keyword>
<dbReference type="GO" id="GO:0009897">
    <property type="term" value="C:external side of plasma membrane"/>
    <property type="evidence" value="ECO:0007669"/>
    <property type="project" value="TreeGrafter"/>
</dbReference>
<dbReference type="Proteomes" id="UP000283210">
    <property type="component" value="Chromosome 13"/>
</dbReference>
<keyword evidence="14" id="KW-1185">Reference proteome</keyword>
<reference evidence="13 14" key="1">
    <citation type="submission" date="2018-11" db="EMBL/GenBank/DDBJ databases">
        <authorList>
            <person name="Lopez-Roques C."/>
            <person name="Donnadieu C."/>
            <person name="Bouchez O."/>
            <person name="Klopp C."/>
            <person name="Cabau C."/>
            <person name="Zahm M."/>
        </authorList>
    </citation>
    <scope>NUCLEOTIDE SEQUENCE [LARGE SCALE GENOMIC DNA]</scope>
    <source>
        <strain evidence="13">RS831</strain>
        <tissue evidence="13">Whole body</tissue>
    </source>
</reference>
<comment type="subcellular location">
    <subcellularLocation>
        <location evidence="1">Cell membrane</location>
        <topology evidence="1">Single-pass type I membrane protein</topology>
    </subcellularLocation>
</comment>
<feature type="signal peptide" evidence="12">
    <location>
        <begin position="1"/>
        <end position="27"/>
    </location>
</feature>
<evidence type="ECO:0000256" key="7">
    <source>
        <dbReference type="ARBA" id="ARBA00023157"/>
    </source>
</evidence>
<keyword evidence="2" id="KW-1003">Cell membrane</keyword>
<dbReference type="OrthoDB" id="9904387at2759"/>
<proteinExistence type="predicted"/>
<sequence>MASSYNMKITLCLRILGCFLLLLTVSTDKVVKGMQEFSKPVGGNVTFHCPVNKTKKLEFVYFQKGNDFVNGYHSSKDLSEHKPWNNTKCENFTFYMYYLELSQSGVYKCIIMYDGTYKETLEYNLTVTVSYSKPSFTTECNNRKDVKSCQVTCKSQDGFPSKKFEIVSAQNGNNNGGMVTSRNDSLFNLTTKLFSSTVTVEFNCSKKEVKFVCSVAGVTSDTISICTPPSDLHIIIISGILALGLLLAVAVFLIILRRRRSGANRPATEAEQYIILNQKEKP</sequence>
<evidence type="ECO:0000256" key="12">
    <source>
        <dbReference type="SAM" id="SignalP"/>
    </source>
</evidence>
<keyword evidence="4 12" id="KW-0732">Signal</keyword>
<evidence type="ECO:0000256" key="4">
    <source>
        <dbReference type="ARBA" id="ARBA00022729"/>
    </source>
</evidence>
<dbReference type="GO" id="GO:0071222">
    <property type="term" value="P:cellular response to lipopolysaccharide"/>
    <property type="evidence" value="ECO:0007669"/>
    <property type="project" value="TreeGrafter"/>
</dbReference>
<dbReference type="GO" id="GO:0006955">
    <property type="term" value="P:immune response"/>
    <property type="evidence" value="ECO:0007669"/>
    <property type="project" value="TreeGrafter"/>
</dbReference>
<keyword evidence="8" id="KW-0675">Receptor</keyword>
<keyword evidence="10" id="KW-0393">Immunoglobulin domain</keyword>
<evidence type="ECO:0008006" key="15">
    <source>
        <dbReference type="Google" id="ProtNLM"/>
    </source>
</evidence>
<evidence type="ECO:0000256" key="6">
    <source>
        <dbReference type="ARBA" id="ARBA00023136"/>
    </source>
</evidence>
<keyword evidence="3 11" id="KW-0812">Transmembrane</keyword>
<accession>A0A3S2PYK1</accession>
<dbReference type="GO" id="GO:0042102">
    <property type="term" value="P:positive regulation of T cell proliferation"/>
    <property type="evidence" value="ECO:0007669"/>
    <property type="project" value="TreeGrafter"/>
</dbReference>
<feature type="chain" id="PRO_5018697495" description="Immunoglobulin subtype domain-containing protein" evidence="12">
    <location>
        <begin position="28"/>
        <end position="282"/>
    </location>
</feature>
<evidence type="ECO:0000313" key="14">
    <source>
        <dbReference type="Proteomes" id="UP000283210"/>
    </source>
</evidence>
<dbReference type="GO" id="GO:0007166">
    <property type="term" value="P:cell surface receptor signaling pathway"/>
    <property type="evidence" value="ECO:0007669"/>
    <property type="project" value="TreeGrafter"/>
</dbReference>
<dbReference type="PANTHER" id="PTHR25466:SF2">
    <property type="entry name" value="T-LYMPHOCYTE ACTIVATION ANTIGEN CD86"/>
    <property type="match status" value="1"/>
</dbReference>
<keyword evidence="7" id="KW-1015">Disulfide bond</keyword>
<protein>
    <recommendedName>
        <fullName evidence="15">Immunoglobulin subtype domain-containing protein</fullName>
    </recommendedName>
</protein>
<name>A0A3S2PYK1_ORYJA</name>